<evidence type="ECO:0000313" key="3">
    <source>
        <dbReference type="Proteomes" id="UP001216558"/>
    </source>
</evidence>
<dbReference type="EMBL" id="JAQQXQ010000002">
    <property type="protein sequence ID" value="MDC8753791.1"/>
    <property type="molecule type" value="Genomic_DNA"/>
</dbReference>
<dbReference type="RefSeq" id="WP_273676394.1">
    <property type="nucleotide sequence ID" value="NZ_JAQQXQ010000002.1"/>
</dbReference>
<accession>A0ABT5JNZ9</accession>
<evidence type="ECO:0000313" key="2">
    <source>
        <dbReference type="EMBL" id="MDC8753791.1"/>
    </source>
</evidence>
<reference evidence="2 3" key="1">
    <citation type="submission" date="2022-10" db="EMBL/GenBank/DDBJ databases">
        <title>Erythrobacter sp. sf7 Genome sequencing.</title>
        <authorList>
            <person name="Park S."/>
        </authorList>
    </citation>
    <scope>NUCLEOTIDE SEQUENCE [LARGE SCALE GENOMIC DNA]</scope>
    <source>
        <strain evidence="3">sf7</strain>
    </source>
</reference>
<dbReference type="Proteomes" id="UP001216558">
    <property type="component" value="Unassembled WGS sequence"/>
</dbReference>
<comment type="caution">
    <text evidence="2">The sequence shown here is derived from an EMBL/GenBank/DDBJ whole genome shotgun (WGS) entry which is preliminary data.</text>
</comment>
<feature type="region of interest" description="Disordered" evidence="1">
    <location>
        <begin position="90"/>
        <end position="121"/>
    </location>
</feature>
<organism evidence="2 3">
    <name type="scientific">Erythrobacter fulvus</name>
    <dbReference type="NCBI Taxonomy" id="2987523"/>
    <lineage>
        <taxon>Bacteria</taxon>
        <taxon>Pseudomonadati</taxon>
        <taxon>Pseudomonadota</taxon>
        <taxon>Alphaproteobacteria</taxon>
        <taxon>Sphingomonadales</taxon>
        <taxon>Erythrobacteraceae</taxon>
        <taxon>Erythrobacter/Porphyrobacter group</taxon>
        <taxon>Erythrobacter</taxon>
    </lineage>
</organism>
<evidence type="ECO:0000256" key="1">
    <source>
        <dbReference type="SAM" id="MobiDB-lite"/>
    </source>
</evidence>
<protein>
    <submittedName>
        <fullName evidence="2">Uncharacterized protein</fullName>
    </submittedName>
</protein>
<name>A0ABT5JNZ9_9SPHN</name>
<proteinExistence type="predicted"/>
<sequence>MKNPLLDLPLIEPPLFSRLLLKLGLSEEEVRIWLELFERGYAVLDFPEPEPDQSIDRIKANLGPRFAIDFDDHEAGKTCREKRIQEPVALQAGSSVSAAQSLPKLHPTPKQRMRYSEAPPM</sequence>
<keyword evidence="3" id="KW-1185">Reference proteome</keyword>
<gene>
    <name evidence="2" type="ORF">OIK40_03945</name>
</gene>